<feature type="transmembrane region" description="Helical" evidence="2">
    <location>
        <begin position="123"/>
        <end position="147"/>
    </location>
</feature>
<evidence type="ECO:0000313" key="4">
    <source>
        <dbReference type="Proteomes" id="UP000293195"/>
    </source>
</evidence>
<keyword evidence="2" id="KW-0472">Membrane</keyword>
<dbReference type="EMBL" id="PDXF01000228">
    <property type="protein sequence ID" value="RYN82588.1"/>
    <property type="molecule type" value="Genomic_DNA"/>
</dbReference>
<comment type="caution">
    <text evidence="3">The sequence shown here is derived from an EMBL/GenBank/DDBJ whole genome shotgun (WGS) entry which is preliminary data.</text>
</comment>
<keyword evidence="2" id="KW-1133">Transmembrane helix</keyword>
<name>A0ABY0FRW4_9PLEO</name>
<accession>A0ABY0FRW4</accession>
<gene>
    <name evidence="3" type="ORF">AA0119_g13387</name>
</gene>
<proteinExistence type="predicted"/>
<protein>
    <submittedName>
        <fullName evidence="3">Uncharacterized protein</fullName>
    </submittedName>
</protein>
<evidence type="ECO:0000256" key="2">
    <source>
        <dbReference type="SAM" id="Phobius"/>
    </source>
</evidence>
<keyword evidence="2" id="KW-0812">Transmembrane</keyword>
<organism evidence="3 4">
    <name type="scientific">Alternaria tenuissima</name>
    <dbReference type="NCBI Taxonomy" id="119927"/>
    <lineage>
        <taxon>Eukaryota</taxon>
        <taxon>Fungi</taxon>
        <taxon>Dikarya</taxon>
        <taxon>Ascomycota</taxon>
        <taxon>Pezizomycotina</taxon>
        <taxon>Dothideomycetes</taxon>
        <taxon>Pleosporomycetidae</taxon>
        <taxon>Pleosporales</taxon>
        <taxon>Pleosporineae</taxon>
        <taxon>Pleosporaceae</taxon>
        <taxon>Alternaria</taxon>
        <taxon>Alternaria sect. Alternaria</taxon>
        <taxon>Alternaria alternata complex</taxon>
    </lineage>
</organism>
<feature type="transmembrane region" description="Helical" evidence="2">
    <location>
        <begin position="40"/>
        <end position="65"/>
    </location>
</feature>
<evidence type="ECO:0000313" key="3">
    <source>
        <dbReference type="EMBL" id="RYN82588.1"/>
    </source>
</evidence>
<keyword evidence="4" id="KW-1185">Reference proteome</keyword>
<sequence length="231" mass="25533">MVTALSLEELFVVCAQSAAGILAIAEILGTLQMLALSNTWWICATGLCGVVNLIFLFLLPVLGHIDWNRIAHSNTAALSLMAVLSFGSAVQLLSSESFLNILFNRQETMSQESNLRKRRLTMLYVWGMFLSLAFGSIAFIMLAVFSFSFESKYPTVLLSIFCVQSVLDIRFIPFKWICEIVSGGSTDSALSSQKALKSSSSIAKITQEECDDESQNSQSPRGFDYRHKEPC</sequence>
<evidence type="ECO:0000256" key="1">
    <source>
        <dbReference type="SAM" id="MobiDB-lite"/>
    </source>
</evidence>
<feature type="region of interest" description="Disordered" evidence="1">
    <location>
        <begin position="206"/>
        <end position="231"/>
    </location>
</feature>
<feature type="transmembrane region" description="Helical" evidence="2">
    <location>
        <begin position="6"/>
        <end position="28"/>
    </location>
</feature>
<dbReference type="Proteomes" id="UP000293195">
    <property type="component" value="Unassembled WGS sequence"/>
</dbReference>
<feature type="transmembrane region" description="Helical" evidence="2">
    <location>
        <begin position="77"/>
        <end position="103"/>
    </location>
</feature>
<reference evidence="4" key="1">
    <citation type="journal article" date="2019" name="bioRxiv">
        <title>Genomics, evolutionary history and diagnostics of the Alternaria alternata species group including apple and Asian pear pathotypes.</title>
        <authorList>
            <person name="Armitage A.D."/>
            <person name="Cockerton H.M."/>
            <person name="Sreenivasaprasad S."/>
            <person name="Woodhall J.W."/>
            <person name="Lane C.R."/>
            <person name="Harrison R.J."/>
            <person name="Clarkson J.P."/>
        </authorList>
    </citation>
    <scope>NUCLEOTIDE SEQUENCE [LARGE SCALE GENOMIC DNA]</scope>
    <source>
        <strain evidence="4">FERA 635</strain>
    </source>
</reference>